<protein>
    <recommendedName>
        <fullName evidence="2">HTH cro/C1-type domain-containing protein</fullName>
    </recommendedName>
</protein>
<proteinExistence type="predicted"/>
<gene>
    <name evidence="3" type="ORF">nbrc107696_01520</name>
</gene>
<evidence type="ECO:0000256" key="1">
    <source>
        <dbReference type="SAM" id="MobiDB-lite"/>
    </source>
</evidence>
<dbReference type="CDD" id="cd00093">
    <property type="entry name" value="HTH_XRE"/>
    <property type="match status" value="1"/>
</dbReference>
<dbReference type="SMART" id="SM00530">
    <property type="entry name" value="HTH_XRE"/>
    <property type="match status" value="1"/>
</dbReference>
<dbReference type="InterPro" id="IPR001387">
    <property type="entry name" value="Cro/C1-type_HTH"/>
</dbReference>
<evidence type="ECO:0000313" key="4">
    <source>
        <dbReference type="Proteomes" id="UP000444960"/>
    </source>
</evidence>
<name>A0A7I9V2S5_9ACTN</name>
<comment type="caution">
    <text evidence="3">The sequence shown here is derived from an EMBL/GenBank/DDBJ whole genome shotgun (WGS) entry which is preliminary data.</text>
</comment>
<dbReference type="GO" id="GO:0003677">
    <property type="term" value="F:DNA binding"/>
    <property type="evidence" value="ECO:0007669"/>
    <property type="project" value="InterPro"/>
</dbReference>
<organism evidence="3 4">
    <name type="scientific">Gordonia spumicola</name>
    <dbReference type="NCBI Taxonomy" id="589161"/>
    <lineage>
        <taxon>Bacteria</taxon>
        <taxon>Bacillati</taxon>
        <taxon>Actinomycetota</taxon>
        <taxon>Actinomycetes</taxon>
        <taxon>Mycobacteriales</taxon>
        <taxon>Gordoniaceae</taxon>
        <taxon>Gordonia</taxon>
    </lineage>
</organism>
<evidence type="ECO:0000259" key="2">
    <source>
        <dbReference type="PROSITE" id="PS50943"/>
    </source>
</evidence>
<dbReference type="Proteomes" id="UP000444960">
    <property type="component" value="Unassembled WGS sequence"/>
</dbReference>
<dbReference type="SUPFAM" id="SSF47413">
    <property type="entry name" value="lambda repressor-like DNA-binding domains"/>
    <property type="match status" value="1"/>
</dbReference>
<evidence type="ECO:0000313" key="3">
    <source>
        <dbReference type="EMBL" id="GED99705.1"/>
    </source>
</evidence>
<dbReference type="PROSITE" id="PS50943">
    <property type="entry name" value="HTH_CROC1"/>
    <property type="match status" value="1"/>
</dbReference>
<dbReference type="AlphaFoldDB" id="A0A7I9V2S5"/>
<dbReference type="OrthoDB" id="4158323at2"/>
<sequence length="197" mass="21575">MSDSSPEIDAPKLDDQRFAENMKAIRISRGMSQSDLVEALRALGWTSVFQTTVSRIENGDRPVRYGESRVIARALGVHAERFLLPAQDQELASKLAAARLAVRDNNNGIVGLALNMARARRALERVIDDARANGFEPTDLPSSGPDEWVELVPVSVSDELALALEALEQMTPESAVRTGLEVDERAEQRAKANRDAP</sequence>
<dbReference type="Gene3D" id="1.10.260.40">
    <property type="entry name" value="lambda repressor-like DNA-binding domains"/>
    <property type="match status" value="1"/>
</dbReference>
<dbReference type="RefSeq" id="WP_161893673.1">
    <property type="nucleotide sequence ID" value="NZ_BJOV01000001.1"/>
</dbReference>
<accession>A0A7I9V2S5</accession>
<dbReference type="EMBL" id="BJOV01000001">
    <property type="protein sequence ID" value="GED99705.1"/>
    <property type="molecule type" value="Genomic_DNA"/>
</dbReference>
<keyword evidence="4" id="KW-1185">Reference proteome</keyword>
<dbReference type="Pfam" id="PF13560">
    <property type="entry name" value="HTH_31"/>
    <property type="match status" value="1"/>
</dbReference>
<feature type="region of interest" description="Disordered" evidence="1">
    <location>
        <begin position="173"/>
        <end position="197"/>
    </location>
</feature>
<dbReference type="InterPro" id="IPR010982">
    <property type="entry name" value="Lambda_DNA-bd_dom_sf"/>
</dbReference>
<feature type="domain" description="HTH cro/C1-type" evidence="2">
    <location>
        <begin position="22"/>
        <end position="82"/>
    </location>
</feature>
<reference evidence="4" key="1">
    <citation type="submission" date="2019-06" db="EMBL/GenBank/DDBJ databases">
        <title>Gordonia isolated from sludge of a wastewater treatment plant.</title>
        <authorList>
            <person name="Tamura T."/>
            <person name="Aoyama K."/>
            <person name="Kang Y."/>
            <person name="Saito S."/>
            <person name="Akiyama N."/>
            <person name="Yazawa K."/>
            <person name="Gonoi T."/>
            <person name="Mikami Y."/>
        </authorList>
    </citation>
    <scope>NUCLEOTIDE SEQUENCE [LARGE SCALE GENOMIC DNA]</scope>
    <source>
        <strain evidence="4">NBRC 107696</strain>
    </source>
</reference>
<feature type="compositionally biased region" description="Basic and acidic residues" evidence="1">
    <location>
        <begin position="180"/>
        <end position="197"/>
    </location>
</feature>